<name>A0A9W8B9J9_9FUNG</name>
<dbReference type="CDD" id="cd00170">
    <property type="entry name" value="SEC14"/>
    <property type="match status" value="1"/>
</dbReference>
<accession>A0A9W8B9J9</accession>
<dbReference type="PANTHER" id="PTHR45657:SF1">
    <property type="entry name" value="CRAL-TRIO DOMAIN-CONTAINING PROTEIN YKL091C-RELATED"/>
    <property type="match status" value="1"/>
</dbReference>
<dbReference type="InterPro" id="IPR036273">
    <property type="entry name" value="CRAL/TRIO_N_dom_sf"/>
</dbReference>
<comment type="caution">
    <text evidence="2">The sequence shown here is derived from an EMBL/GenBank/DDBJ whole genome shotgun (WGS) entry which is preliminary data.</text>
</comment>
<dbReference type="EMBL" id="JANBQF010000811">
    <property type="protein sequence ID" value="KAJ1998997.1"/>
    <property type="molecule type" value="Genomic_DNA"/>
</dbReference>
<sequence>MTGSSVDLDNPTPEQRAQAILALRARLTADINEYCSDLDIWRFSVARQLDAEKSAAMIKEWYQWRMSAAIDGLPVAEADNQYPVPYPIRGYYSVADANLTAGTLVKEYQLKMNRYFGGGCWHKRDKSGHPVYIERIGRYQIKDIPKKCTMGELFEYHYLMQEFLSRTVLPECTQMAGRDISQQVVVFDLAGISISMLSHLPALNMLREMLAKDQLYYPECMHKTYVVNAPSMFVTAWKLIKGWLDPRVIAKIHILGKDFSEELLQQIPAHNLPAFLGGSCRCSHMPGGCVPSVPMGNFPDLPRKAYTNLRHQVQVSYAAPRHSYTFDVSPIDLDQRASLGSPLSSPQLLQQSYASWFGLKKESPKPLADSGDIASARTRYIYARFTADRGRGMVAEVLWQPFGVATTTGFFAQEDEVLIYPETLLDPQRAPVLLELKVPNRAGQLVFNWRIANFDEGQAPFPGPEEAQIPIVLEYSIDSEEDLLNEFQLLPVKRD</sequence>
<dbReference type="OrthoDB" id="1434354at2759"/>
<dbReference type="Pfam" id="PF00650">
    <property type="entry name" value="CRAL_TRIO"/>
    <property type="match status" value="1"/>
</dbReference>
<protein>
    <recommendedName>
        <fullName evidence="1">CRAL-TRIO domain-containing protein</fullName>
    </recommendedName>
</protein>
<organism evidence="2 3">
    <name type="scientific">Coemansia thaxteri</name>
    <dbReference type="NCBI Taxonomy" id="2663907"/>
    <lineage>
        <taxon>Eukaryota</taxon>
        <taxon>Fungi</taxon>
        <taxon>Fungi incertae sedis</taxon>
        <taxon>Zoopagomycota</taxon>
        <taxon>Kickxellomycotina</taxon>
        <taxon>Kickxellomycetes</taxon>
        <taxon>Kickxellales</taxon>
        <taxon>Kickxellaceae</taxon>
        <taxon>Coemansia</taxon>
    </lineage>
</organism>
<dbReference type="InterPro" id="IPR051026">
    <property type="entry name" value="PI/PC_transfer"/>
</dbReference>
<evidence type="ECO:0000313" key="3">
    <source>
        <dbReference type="Proteomes" id="UP001150907"/>
    </source>
</evidence>
<proteinExistence type="predicted"/>
<dbReference type="SUPFAM" id="SSF46938">
    <property type="entry name" value="CRAL/TRIO N-terminal domain"/>
    <property type="match status" value="1"/>
</dbReference>
<dbReference type="SMART" id="SM00516">
    <property type="entry name" value="SEC14"/>
    <property type="match status" value="1"/>
</dbReference>
<evidence type="ECO:0000313" key="2">
    <source>
        <dbReference type="EMBL" id="KAJ1998997.1"/>
    </source>
</evidence>
<dbReference type="AlphaFoldDB" id="A0A9W8B9J9"/>
<keyword evidence="3" id="KW-1185">Reference proteome</keyword>
<evidence type="ECO:0000259" key="1">
    <source>
        <dbReference type="PROSITE" id="PS50191"/>
    </source>
</evidence>
<dbReference type="PANTHER" id="PTHR45657">
    <property type="entry name" value="CRAL-TRIO DOMAIN-CONTAINING PROTEIN YKL091C-RELATED"/>
    <property type="match status" value="1"/>
</dbReference>
<dbReference type="Gene3D" id="3.40.525.10">
    <property type="entry name" value="CRAL-TRIO lipid binding domain"/>
    <property type="match status" value="1"/>
</dbReference>
<dbReference type="InterPro" id="IPR001251">
    <property type="entry name" value="CRAL-TRIO_dom"/>
</dbReference>
<dbReference type="SUPFAM" id="SSF52087">
    <property type="entry name" value="CRAL/TRIO domain"/>
    <property type="match status" value="1"/>
</dbReference>
<reference evidence="2" key="1">
    <citation type="submission" date="2022-07" db="EMBL/GenBank/DDBJ databases">
        <title>Phylogenomic reconstructions and comparative analyses of Kickxellomycotina fungi.</title>
        <authorList>
            <person name="Reynolds N.K."/>
            <person name="Stajich J.E."/>
            <person name="Barry K."/>
            <person name="Grigoriev I.V."/>
            <person name="Crous P."/>
            <person name="Smith M.E."/>
        </authorList>
    </citation>
    <scope>NUCLEOTIDE SEQUENCE</scope>
    <source>
        <strain evidence="2">IMI 214461</strain>
    </source>
</reference>
<dbReference type="InterPro" id="IPR036865">
    <property type="entry name" value="CRAL-TRIO_dom_sf"/>
</dbReference>
<feature type="domain" description="CRAL-TRIO" evidence="1">
    <location>
        <begin position="109"/>
        <end position="284"/>
    </location>
</feature>
<dbReference type="Proteomes" id="UP001150907">
    <property type="component" value="Unassembled WGS sequence"/>
</dbReference>
<gene>
    <name evidence="2" type="ORF">H4R26_005236</name>
</gene>
<dbReference type="PROSITE" id="PS50191">
    <property type="entry name" value="CRAL_TRIO"/>
    <property type="match status" value="1"/>
</dbReference>